<gene>
    <name evidence="1" type="ORF">KSP40_PGU008786</name>
</gene>
<sequence>MSPSSPRGLSGSALWYVTMPARYSLRLDLHGSTGIRGAWSLRRSVAFDGLCCRQL</sequence>
<organism evidence="1 2">
    <name type="scientific">Platanthera guangdongensis</name>
    <dbReference type="NCBI Taxonomy" id="2320717"/>
    <lineage>
        <taxon>Eukaryota</taxon>
        <taxon>Viridiplantae</taxon>
        <taxon>Streptophyta</taxon>
        <taxon>Embryophyta</taxon>
        <taxon>Tracheophyta</taxon>
        <taxon>Spermatophyta</taxon>
        <taxon>Magnoliopsida</taxon>
        <taxon>Liliopsida</taxon>
        <taxon>Asparagales</taxon>
        <taxon>Orchidaceae</taxon>
        <taxon>Orchidoideae</taxon>
        <taxon>Orchideae</taxon>
        <taxon>Orchidinae</taxon>
        <taxon>Platanthera</taxon>
    </lineage>
</organism>
<proteinExistence type="predicted"/>
<keyword evidence="2" id="KW-1185">Reference proteome</keyword>
<evidence type="ECO:0000313" key="2">
    <source>
        <dbReference type="Proteomes" id="UP001412067"/>
    </source>
</evidence>
<dbReference type="Proteomes" id="UP001412067">
    <property type="component" value="Unassembled WGS sequence"/>
</dbReference>
<evidence type="ECO:0000313" key="1">
    <source>
        <dbReference type="EMBL" id="KAK8941553.1"/>
    </source>
</evidence>
<name>A0ABR2LI46_9ASPA</name>
<accession>A0ABR2LI46</accession>
<dbReference type="EMBL" id="JBBWWR010000019">
    <property type="protein sequence ID" value="KAK8941553.1"/>
    <property type="molecule type" value="Genomic_DNA"/>
</dbReference>
<protein>
    <submittedName>
        <fullName evidence="1">Uncharacterized protein</fullName>
    </submittedName>
</protein>
<reference evidence="1 2" key="1">
    <citation type="journal article" date="2022" name="Nat. Plants">
        <title>Genomes of leafy and leafless Platanthera orchids illuminate the evolution of mycoheterotrophy.</title>
        <authorList>
            <person name="Li M.H."/>
            <person name="Liu K.W."/>
            <person name="Li Z."/>
            <person name="Lu H.C."/>
            <person name="Ye Q.L."/>
            <person name="Zhang D."/>
            <person name="Wang J.Y."/>
            <person name="Li Y.F."/>
            <person name="Zhong Z.M."/>
            <person name="Liu X."/>
            <person name="Yu X."/>
            <person name="Liu D.K."/>
            <person name="Tu X.D."/>
            <person name="Liu B."/>
            <person name="Hao Y."/>
            <person name="Liao X.Y."/>
            <person name="Jiang Y.T."/>
            <person name="Sun W.H."/>
            <person name="Chen J."/>
            <person name="Chen Y.Q."/>
            <person name="Ai Y."/>
            <person name="Zhai J.W."/>
            <person name="Wu S.S."/>
            <person name="Zhou Z."/>
            <person name="Hsiao Y.Y."/>
            <person name="Wu W.L."/>
            <person name="Chen Y.Y."/>
            <person name="Lin Y.F."/>
            <person name="Hsu J.L."/>
            <person name="Li C.Y."/>
            <person name="Wang Z.W."/>
            <person name="Zhao X."/>
            <person name="Zhong W.Y."/>
            <person name="Ma X.K."/>
            <person name="Ma L."/>
            <person name="Huang J."/>
            <person name="Chen G.Z."/>
            <person name="Huang M.Z."/>
            <person name="Huang L."/>
            <person name="Peng D.H."/>
            <person name="Luo Y.B."/>
            <person name="Zou S.Q."/>
            <person name="Chen S.P."/>
            <person name="Lan S."/>
            <person name="Tsai W.C."/>
            <person name="Van de Peer Y."/>
            <person name="Liu Z.J."/>
        </authorList>
    </citation>
    <scope>NUCLEOTIDE SEQUENCE [LARGE SCALE GENOMIC DNA]</scope>
    <source>
        <strain evidence="1">Lor288</strain>
    </source>
</reference>
<comment type="caution">
    <text evidence="1">The sequence shown here is derived from an EMBL/GenBank/DDBJ whole genome shotgun (WGS) entry which is preliminary data.</text>
</comment>